<dbReference type="AlphaFoldDB" id="A0A1L9UFI7"/>
<dbReference type="VEuPathDB" id="FungiDB:ASPBRDRAFT_44563"/>
<evidence type="ECO:0000313" key="2">
    <source>
        <dbReference type="EMBL" id="OJJ70403.1"/>
    </source>
</evidence>
<dbReference type="EMBL" id="KV878686">
    <property type="protein sequence ID" value="OJJ70403.1"/>
    <property type="molecule type" value="Genomic_DNA"/>
</dbReference>
<dbReference type="RefSeq" id="XP_067477651.1">
    <property type="nucleotide sequence ID" value="XM_067625224.1"/>
</dbReference>
<proteinExistence type="predicted"/>
<reference evidence="3" key="1">
    <citation type="journal article" date="2017" name="Genome Biol.">
        <title>Comparative genomics reveals high biological diversity and specific adaptations in the industrially and medically important fungal genus Aspergillus.</title>
        <authorList>
            <person name="de Vries R.P."/>
            <person name="Riley R."/>
            <person name="Wiebenga A."/>
            <person name="Aguilar-Osorio G."/>
            <person name="Amillis S."/>
            <person name="Uchima C.A."/>
            <person name="Anderluh G."/>
            <person name="Asadollahi M."/>
            <person name="Askin M."/>
            <person name="Barry K."/>
            <person name="Battaglia E."/>
            <person name="Bayram O."/>
            <person name="Benocci T."/>
            <person name="Braus-Stromeyer S.A."/>
            <person name="Caldana C."/>
            <person name="Canovas D."/>
            <person name="Cerqueira G.C."/>
            <person name="Chen F."/>
            <person name="Chen W."/>
            <person name="Choi C."/>
            <person name="Clum A."/>
            <person name="Dos Santos R.A."/>
            <person name="Damasio A.R."/>
            <person name="Diallinas G."/>
            <person name="Emri T."/>
            <person name="Fekete E."/>
            <person name="Flipphi M."/>
            <person name="Freyberg S."/>
            <person name="Gallo A."/>
            <person name="Gournas C."/>
            <person name="Habgood R."/>
            <person name="Hainaut M."/>
            <person name="Harispe M.L."/>
            <person name="Henrissat B."/>
            <person name="Hilden K.S."/>
            <person name="Hope R."/>
            <person name="Hossain A."/>
            <person name="Karabika E."/>
            <person name="Karaffa L."/>
            <person name="Karanyi Z."/>
            <person name="Krasevec N."/>
            <person name="Kuo A."/>
            <person name="Kusch H."/>
            <person name="LaButti K."/>
            <person name="Lagendijk E.L."/>
            <person name="Lapidus A."/>
            <person name="Levasseur A."/>
            <person name="Lindquist E."/>
            <person name="Lipzen A."/>
            <person name="Logrieco A.F."/>
            <person name="MacCabe A."/>
            <person name="Maekelae M.R."/>
            <person name="Malavazi I."/>
            <person name="Melin P."/>
            <person name="Meyer V."/>
            <person name="Mielnichuk N."/>
            <person name="Miskei M."/>
            <person name="Molnar A.P."/>
            <person name="Mule G."/>
            <person name="Ngan C.Y."/>
            <person name="Orejas M."/>
            <person name="Orosz E."/>
            <person name="Ouedraogo J.P."/>
            <person name="Overkamp K.M."/>
            <person name="Park H.-S."/>
            <person name="Perrone G."/>
            <person name="Piumi F."/>
            <person name="Punt P.J."/>
            <person name="Ram A.F."/>
            <person name="Ramon A."/>
            <person name="Rauscher S."/>
            <person name="Record E."/>
            <person name="Riano-Pachon D.M."/>
            <person name="Robert V."/>
            <person name="Roehrig J."/>
            <person name="Ruller R."/>
            <person name="Salamov A."/>
            <person name="Salih N.S."/>
            <person name="Samson R.A."/>
            <person name="Sandor E."/>
            <person name="Sanguinetti M."/>
            <person name="Schuetze T."/>
            <person name="Sepcic K."/>
            <person name="Shelest E."/>
            <person name="Sherlock G."/>
            <person name="Sophianopoulou V."/>
            <person name="Squina F.M."/>
            <person name="Sun H."/>
            <person name="Susca A."/>
            <person name="Todd R.B."/>
            <person name="Tsang A."/>
            <person name="Unkles S.E."/>
            <person name="van de Wiele N."/>
            <person name="van Rossen-Uffink D."/>
            <person name="Oliveira J.V."/>
            <person name="Vesth T.C."/>
            <person name="Visser J."/>
            <person name="Yu J.-H."/>
            <person name="Zhou M."/>
            <person name="Andersen M.R."/>
            <person name="Archer D.B."/>
            <person name="Baker S.E."/>
            <person name="Benoit I."/>
            <person name="Brakhage A.A."/>
            <person name="Braus G.H."/>
            <person name="Fischer R."/>
            <person name="Frisvad J.C."/>
            <person name="Goldman G.H."/>
            <person name="Houbraken J."/>
            <person name="Oakley B."/>
            <person name="Pocsi I."/>
            <person name="Scazzocchio C."/>
            <person name="Seiboth B."/>
            <person name="vanKuyk P.A."/>
            <person name="Wortman J."/>
            <person name="Dyer P.S."/>
            <person name="Grigoriev I.V."/>
        </authorList>
    </citation>
    <scope>NUCLEOTIDE SEQUENCE [LARGE SCALE GENOMIC DNA]</scope>
    <source>
        <strain evidence="3">CBS 101740 / IMI 381727 / IBT 21946</strain>
    </source>
</reference>
<dbReference type="InterPro" id="IPR010730">
    <property type="entry name" value="HET"/>
</dbReference>
<keyword evidence="3" id="KW-1185">Reference proteome</keyword>
<dbReference type="GeneID" id="93577712"/>
<dbReference type="PANTHER" id="PTHR24148:SF64">
    <property type="entry name" value="HETEROKARYON INCOMPATIBILITY DOMAIN-CONTAINING PROTEIN"/>
    <property type="match status" value="1"/>
</dbReference>
<dbReference type="PANTHER" id="PTHR24148">
    <property type="entry name" value="ANKYRIN REPEAT DOMAIN-CONTAINING PROTEIN 39 HOMOLOG-RELATED"/>
    <property type="match status" value="1"/>
</dbReference>
<name>A0A1L9UFI7_ASPBC</name>
<dbReference type="OrthoDB" id="4850726at2759"/>
<dbReference type="Proteomes" id="UP000184499">
    <property type="component" value="Unassembled WGS sequence"/>
</dbReference>
<organism evidence="2 3">
    <name type="scientific">Aspergillus brasiliensis (strain CBS 101740 / IMI 381727 / IBT 21946)</name>
    <dbReference type="NCBI Taxonomy" id="767769"/>
    <lineage>
        <taxon>Eukaryota</taxon>
        <taxon>Fungi</taxon>
        <taxon>Dikarya</taxon>
        <taxon>Ascomycota</taxon>
        <taxon>Pezizomycotina</taxon>
        <taxon>Eurotiomycetes</taxon>
        <taxon>Eurotiomycetidae</taxon>
        <taxon>Eurotiales</taxon>
        <taxon>Aspergillaceae</taxon>
        <taxon>Aspergillus</taxon>
        <taxon>Aspergillus subgen. Circumdati</taxon>
    </lineage>
</organism>
<dbReference type="OMA" id="CEDLMDS"/>
<feature type="domain" description="Heterokaryon incompatibility" evidence="1">
    <location>
        <begin position="43"/>
        <end position="197"/>
    </location>
</feature>
<dbReference type="STRING" id="767769.A0A1L9UFI7"/>
<evidence type="ECO:0000259" key="1">
    <source>
        <dbReference type="Pfam" id="PF06985"/>
    </source>
</evidence>
<evidence type="ECO:0000313" key="3">
    <source>
        <dbReference type="Proteomes" id="UP000184499"/>
    </source>
</evidence>
<dbReference type="InterPro" id="IPR052895">
    <property type="entry name" value="HetReg/Transcr_Mod"/>
</dbReference>
<dbReference type="Pfam" id="PF06985">
    <property type="entry name" value="HET"/>
    <property type="match status" value="1"/>
</dbReference>
<sequence>MLYERLDPAKNEVRLFKIWPDENEANPVQGSLYSVSLNDELEFEALSYVWGDITATADAWVNGHKIAVPTNLERFLRALRQPKEERVVWVDYFCINQEDMLEKNTQVPLMSQIYRNASSVIAWLGEPSPNIEEAIAYNDWTRGEHTPRSQFWHDTCDEITLSPEETRKRNLRKWRAYLGFCEIFHSPYWRRLWTFQEWIVPRKRPICMCGRISFIMGNIEDQLLKYWSFATKSLENLDDEEPEYAEAMRKLDKERLEKCDRTFLDLLPTDVFKYEAIRPNDGRLLGFTLGSLLIWTAHRKSSNSLDRVYALYALAPEVQVISPPDYHKPLAQFLHETTTHVLHKEKYLKVLEHFEFCQDPSLPSWVLDFVTTDTTRRRLLWNAYCRDAPPAKDLWDQDDSHSTAIGDDLRTLELWGRSVGCVCYSKAVASEGLHSLPHILSLSSCIRKDSQHPDPSGLADTVIRACYTYTKSSKVSTFALFTRFMEFSISLNETADGSAEAVNECIDLLKHHFSIMGGKRIFVICSGPGKPRSIGFTDCDIESGDCLFIASGLPLIFVLREMNGDTAIDESDSQFYKIVGRAFVEGIAEEEKEQPTPFVQEVRSHPLIQVNIR</sequence>
<accession>A0A1L9UFI7</accession>
<protein>
    <recommendedName>
        <fullName evidence="1">Heterokaryon incompatibility domain-containing protein</fullName>
    </recommendedName>
</protein>
<gene>
    <name evidence="2" type="ORF">ASPBRDRAFT_44563</name>
</gene>